<comment type="caution">
    <text evidence="2">The sequence shown here is derived from an EMBL/GenBank/DDBJ whole genome shotgun (WGS) entry which is preliminary data.</text>
</comment>
<proteinExistence type="predicted"/>
<dbReference type="EMBL" id="RJKL01000001">
    <property type="protein sequence ID" value="ROP33581.1"/>
    <property type="molecule type" value="Genomic_DNA"/>
</dbReference>
<reference evidence="2 3" key="1">
    <citation type="submission" date="2018-11" db="EMBL/GenBank/DDBJ databases">
        <title>Sequencing the genomes of 1000 actinobacteria strains.</title>
        <authorList>
            <person name="Klenk H.-P."/>
        </authorList>
    </citation>
    <scope>NUCLEOTIDE SEQUENCE [LARGE SCALE GENOMIC DNA]</scope>
    <source>
        <strain evidence="2 3">DSM 43634</strain>
    </source>
</reference>
<evidence type="ECO:0000256" key="1">
    <source>
        <dbReference type="SAM" id="MobiDB-lite"/>
    </source>
</evidence>
<protein>
    <submittedName>
        <fullName evidence="2">Uncharacterized protein</fullName>
    </submittedName>
</protein>
<dbReference type="AlphaFoldDB" id="A0A3N1GTJ2"/>
<name>A0A3N1GTJ2_9ACTN</name>
<accession>A0A3N1GTJ2</accession>
<gene>
    <name evidence="2" type="ORF">EDD30_6584</name>
</gene>
<sequence>MVAVVAGRSGCGGARLARGGAALGGDAVGGCRGCPPGGPDPRPGVRPGGARPDTRVPDHPRHRPAGRRHRAVVGLVFCRRGAAAVQPAGLGGGPGRLGSVRGRQHGDGRRRQGRCGSVDRRRYLCLWWLLLSIPALWRRRPRQLVVPVRPPSAPAPAAAAAPQALVSDPPDHTHRGRGIPTGLDHQPGRTLTQLIGVLLRCGHRWCSSQVSMSPSNPGARQTATNTTSGCCCRGRCRRRRRGPDLRPSGPGTSRCRR</sequence>
<evidence type="ECO:0000313" key="2">
    <source>
        <dbReference type="EMBL" id="ROP33581.1"/>
    </source>
</evidence>
<organism evidence="2 3">
    <name type="scientific">Couchioplanes caeruleus</name>
    <dbReference type="NCBI Taxonomy" id="56438"/>
    <lineage>
        <taxon>Bacteria</taxon>
        <taxon>Bacillati</taxon>
        <taxon>Actinomycetota</taxon>
        <taxon>Actinomycetes</taxon>
        <taxon>Micromonosporales</taxon>
        <taxon>Micromonosporaceae</taxon>
        <taxon>Couchioplanes</taxon>
    </lineage>
</organism>
<feature type="region of interest" description="Disordered" evidence="1">
    <location>
        <begin position="88"/>
        <end position="114"/>
    </location>
</feature>
<dbReference type="Proteomes" id="UP000271683">
    <property type="component" value="Unassembled WGS sequence"/>
</dbReference>
<feature type="region of interest" description="Disordered" evidence="1">
    <location>
        <begin position="34"/>
        <end position="67"/>
    </location>
</feature>
<evidence type="ECO:0000313" key="3">
    <source>
        <dbReference type="Proteomes" id="UP000271683"/>
    </source>
</evidence>